<dbReference type="InterPro" id="IPR051504">
    <property type="entry name" value="Plant_metabolite_acyltrans"/>
</dbReference>
<keyword evidence="1 3" id="KW-0808">Transferase</keyword>
<dbReference type="PANTHER" id="PTHR31625">
    <property type="match status" value="1"/>
</dbReference>
<sequence length="485" mass="53718">MASLKAVQIHEITRISPSVNSPKSANSRFSFPLTFFDIFWFKFPPVDNVFFYQLTESASVPCHFYSEIVPKLKQSLSLALLHYLPLAGKLKWPSDSPKPIIFYTPPNDDVSLTVAESKAHNFHTLAGSEIYRANELHPLVPELMISEDTAEMISFQITLFPNQGFSIGFRVHHGVTDGKGVFMFLMSWAHLCKELLAGKAQIPSLPPNLTPFLDASLVKDPTRLDLLYLKRWLDGFAQIHGSRWRNLETLHNTVPISDDLVRTTFEFSPQDINKLKDKALSMSSDGINPPHLSTFILILAYTITSLVKARGGEGDRVVLIIFVVDCRSRLKPPLPVTYLGSCVMGSKRSAKAKDFIGENGFGFAVNLVSNMVDKFNVVEEAENQLLNAPSLVKPDERIQKISVSGSPWLGMYGSDFGLGELKKVEIASIDRTGAISIAGSRDGGGGVEIRLALNKAEIRNLIASLIFDGLCNATLNFSRYHSCKL</sequence>
<evidence type="ECO:0000256" key="2">
    <source>
        <dbReference type="ARBA" id="ARBA00023315"/>
    </source>
</evidence>
<keyword evidence="4" id="KW-1185">Reference proteome</keyword>
<comment type="caution">
    <text evidence="3">The sequence shown here is derived from an EMBL/GenBank/DDBJ whole genome shotgun (WGS) entry which is preliminary data.</text>
</comment>
<dbReference type="OrthoDB" id="1862401at2759"/>
<evidence type="ECO:0000256" key="1">
    <source>
        <dbReference type="ARBA" id="ARBA00022679"/>
    </source>
</evidence>
<dbReference type="GO" id="GO:0016747">
    <property type="term" value="F:acyltransferase activity, transferring groups other than amino-acyl groups"/>
    <property type="evidence" value="ECO:0007669"/>
    <property type="project" value="UniProtKB-ARBA"/>
</dbReference>
<proteinExistence type="predicted"/>
<organism evidence="3 4">
    <name type="scientific">Corchorus olitorius</name>
    <dbReference type="NCBI Taxonomy" id="93759"/>
    <lineage>
        <taxon>Eukaryota</taxon>
        <taxon>Viridiplantae</taxon>
        <taxon>Streptophyta</taxon>
        <taxon>Embryophyta</taxon>
        <taxon>Tracheophyta</taxon>
        <taxon>Spermatophyta</taxon>
        <taxon>Magnoliopsida</taxon>
        <taxon>eudicotyledons</taxon>
        <taxon>Gunneridae</taxon>
        <taxon>Pentapetalae</taxon>
        <taxon>rosids</taxon>
        <taxon>malvids</taxon>
        <taxon>Malvales</taxon>
        <taxon>Malvaceae</taxon>
        <taxon>Grewioideae</taxon>
        <taxon>Apeibeae</taxon>
        <taxon>Corchorus</taxon>
    </lineage>
</organism>
<evidence type="ECO:0000313" key="3">
    <source>
        <dbReference type="EMBL" id="OMO51444.1"/>
    </source>
</evidence>
<name>A0A1R3G039_9ROSI</name>
<dbReference type="Proteomes" id="UP000187203">
    <property type="component" value="Unassembled WGS sequence"/>
</dbReference>
<dbReference type="Gene3D" id="3.30.559.10">
    <property type="entry name" value="Chloramphenicol acetyltransferase-like domain"/>
    <property type="match status" value="2"/>
</dbReference>
<reference evidence="4" key="1">
    <citation type="submission" date="2013-09" db="EMBL/GenBank/DDBJ databases">
        <title>Corchorus olitorius genome sequencing.</title>
        <authorList>
            <person name="Alam M."/>
            <person name="Haque M.S."/>
            <person name="Islam M.S."/>
            <person name="Emdad E.M."/>
            <person name="Islam M.M."/>
            <person name="Ahmed B."/>
            <person name="Halim A."/>
            <person name="Hossen Q.M.M."/>
            <person name="Hossain M.Z."/>
            <person name="Ahmed R."/>
            <person name="Khan M.M."/>
            <person name="Islam R."/>
            <person name="Rashid M.M."/>
            <person name="Khan S.A."/>
            <person name="Rahman M.S."/>
            <person name="Alam M."/>
            <person name="Yahiya A.S."/>
            <person name="Khan M.S."/>
            <person name="Azam M.S."/>
            <person name="Haque T."/>
            <person name="Lashkar M.Z.H."/>
            <person name="Akhand A.I."/>
            <person name="Morshed G."/>
            <person name="Roy S."/>
            <person name="Uddin K.S."/>
            <person name="Rabeya T."/>
            <person name="Hossain A.S."/>
            <person name="Chowdhury A."/>
            <person name="Snigdha A.R."/>
            <person name="Mortoza M.S."/>
            <person name="Matin S.A."/>
            <person name="Hoque S.M.E."/>
            <person name="Islam M.K."/>
            <person name="Roy D.K."/>
            <person name="Haider R."/>
            <person name="Moosa M.M."/>
            <person name="Elias S.M."/>
            <person name="Hasan A.M."/>
            <person name="Jahan S."/>
            <person name="Shafiuddin M."/>
            <person name="Mahmood N."/>
            <person name="Shommy N.S."/>
        </authorList>
    </citation>
    <scope>NUCLEOTIDE SEQUENCE [LARGE SCALE GENOMIC DNA]</scope>
    <source>
        <strain evidence="4">cv. O-4</strain>
    </source>
</reference>
<protein>
    <submittedName>
        <fullName evidence="3">Transferase</fullName>
    </submittedName>
</protein>
<dbReference type="Pfam" id="PF02458">
    <property type="entry name" value="Transferase"/>
    <property type="match status" value="1"/>
</dbReference>
<dbReference type="EMBL" id="AWUE01024158">
    <property type="protein sequence ID" value="OMO51444.1"/>
    <property type="molecule type" value="Genomic_DNA"/>
</dbReference>
<keyword evidence="2" id="KW-0012">Acyltransferase</keyword>
<gene>
    <name evidence="3" type="ORF">COLO4_37665</name>
</gene>
<evidence type="ECO:0000313" key="4">
    <source>
        <dbReference type="Proteomes" id="UP000187203"/>
    </source>
</evidence>
<accession>A0A1R3G039</accession>
<dbReference type="InterPro" id="IPR023213">
    <property type="entry name" value="CAT-like_dom_sf"/>
</dbReference>
<dbReference type="AlphaFoldDB" id="A0A1R3G039"/>